<comment type="caution">
    <text evidence="2">The sequence shown here is derived from an EMBL/GenBank/DDBJ whole genome shotgun (WGS) entry which is preliminary data.</text>
</comment>
<dbReference type="Pfam" id="PF00313">
    <property type="entry name" value="CSD"/>
    <property type="match status" value="1"/>
</dbReference>
<proteinExistence type="predicted"/>
<evidence type="ECO:0000259" key="1">
    <source>
        <dbReference type="PROSITE" id="PS51857"/>
    </source>
</evidence>
<dbReference type="SUPFAM" id="SSF50249">
    <property type="entry name" value="Nucleic acid-binding proteins"/>
    <property type="match status" value="1"/>
</dbReference>
<accession>A0ABR6BB68</accession>
<dbReference type="PROSITE" id="PS51857">
    <property type="entry name" value="CSD_2"/>
    <property type="match status" value="1"/>
</dbReference>
<dbReference type="RefSeq" id="WP_025358379.1">
    <property type="nucleotide sequence ID" value="NZ_BAAABQ010000079.1"/>
</dbReference>
<dbReference type="InterPro" id="IPR012340">
    <property type="entry name" value="NA-bd_OB-fold"/>
</dbReference>
<organism evidence="2 3">
    <name type="scientific">Kutzneria viridogrisea</name>
    <dbReference type="NCBI Taxonomy" id="47990"/>
    <lineage>
        <taxon>Bacteria</taxon>
        <taxon>Bacillati</taxon>
        <taxon>Actinomycetota</taxon>
        <taxon>Actinomycetes</taxon>
        <taxon>Pseudonocardiales</taxon>
        <taxon>Pseudonocardiaceae</taxon>
        <taxon>Kutzneria</taxon>
    </lineage>
</organism>
<dbReference type="CDD" id="cd04458">
    <property type="entry name" value="CSP_CDS"/>
    <property type="match status" value="1"/>
</dbReference>
<name>A0ABR6BB68_9PSEU</name>
<evidence type="ECO:0000313" key="3">
    <source>
        <dbReference type="Proteomes" id="UP000517916"/>
    </source>
</evidence>
<keyword evidence="3" id="KW-1185">Reference proteome</keyword>
<feature type="domain" description="CSD" evidence="1">
    <location>
        <begin position="1"/>
        <end position="58"/>
    </location>
</feature>
<sequence>MAVGTVKWFKPGKGYGVIKQEDGNEVLVNSETPLRDGARVSFELVDNQGMQVASNVQPA</sequence>
<dbReference type="InterPro" id="IPR002059">
    <property type="entry name" value="CSP_DNA-bd"/>
</dbReference>
<dbReference type="EMBL" id="JACJID010000001">
    <property type="protein sequence ID" value="MBA8924116.1"/>
    <property type="molecule type" value="Genomic_DNA"/>
</dbReference>
<dbReference type="Proteomes" id="UP000517916">
    <property type="component" value="Unassembled WGS sequence"/>
</dbReference>
<evidence type="ECO:0000313" key="2">
    <source>
        <dbReference type="EMBL" id="MBA8924116.1"/>
    </source>
</evidence>
<protein>
    <submittedName>
        <fullName evidence="2">Cold shock CspA family protein</fullName>
    </submittedName>
</protein>
<dbReference type="SMART" id="SM00357">
    <property type="entry name" value="CSP"/>
    <property type="match status" value="1"/>
</dbReference>
<dbReference type="InterPro" id="IPR011129">
    <property type="entry name" value="CSD"/>
</dbReference>
<reference evidence="2 3" key="1">
    <citation type="submission" date="2020-08" db="EMBL/GenBank/DDBJ databases">
        <title>Genomic Encyclopedia of Archaeal and Bacterial Type Strains, Phase II (KMG-II): from individual species to whole genera.</title>
        <authorList>
            <person name="Goeker M."/>
        </authorList>
    </citation>
    <scope>NUCLEOTIDE SEQUENCE [LARGE SCALE GENOMIC DNA]</scope>
    <source>
        <strain evidence="2 3">DSM 43850</strain>
    </source>
</reference>
<gene>
    <name evidence="2" type="ORF">BC739_001313</name>
</gene>
<dbReference type="Gene3D" id="2.40.50.140">
    <property type="entry name" value="Nucleic acid-binding proteins"/>
    <property type="match status" value="1"/>
</dbReference>